<dbReference type="SUPFAM" id="SSF48726">
    <property type="entry name" value="Immunoglobulin"/>
    <property type="match status" value="24"/>
</dbReference>
<feature type="domain" description="Fibronectin type-III" evidence="25">
    <location>
        <begin position="3346"/>
        <end position="3441"/>
    </location>
</feature>
<dbReference type="CDD" id="cd00096">
    <property type="entry name" value="Ig"/>
    <property type="match status" value="2"/>
</dbReference>
<dbReference type="GO" id="GO:0005516">
    <property type="term" value="F:calmodulin binding"/>
    <property type="evidence" value="ECO:0007669"/>
    <property type="project" value="UniProtKB-KW"/>
</dbReference>
<feature type="compositionally biased region" description="Basic and acidic residues" evidence="22">
    <location>
        <begin position="4752"/>
        <end position="4785"/>
    </location>
</feature>
<keyword evidence="13" id="KW-0106">Calcium</keyword>
<gene>
    <name evidence="26" type="ORF">HOLleu_40358</name>
</gene>
<evidence type="ECO:0000259" key="24">
    <source>
        <dbReference type="PROSITE" id="PS50835"/>
    </source>
</evidence>
<comment type="catalytic activity">
    <reaction evidence="21">
        <text>L-seryl-[protein] + ATP = O-phospho-L-seryl-[protein] + ADP + H(+)</text>
        <dbReference type="Rhea" id="RHEA:17989"/>
        <dbReference type="Rhea" id="RHEA-COMP:9863"/>
        <dbReference type="Rhea" id="RHEA-COMP:11604"/>
        <dbReference type="ChEBI" id="CHEBI:15378"/>
        <dbReference type="ChEBI" id="CHEBI:29999"/>
        <dbReference type="ChEBI" id="CHEBI:30616"/>
        <dbReference type="ChEBI" id="CHEBI:83421"/>
        <dbReference type="ChEBI" id="CHEBI:456216"/>
        <dbReference type="EC" id="2.7.11.1"/>
    </reaction>
</comment>
<organism evidence="26 27">
    <name type="scientific">Holothuria leucospilota</name>
    <name type="common">Black long sea cucumber</name>
    <name type="synonym">Mertensiothuria leucospilota</name>
    <dbReference type="NCBI Taxonomy" id="206669"/>
    <lineage>
        <taxon>Eukaryota</taxon>
        <taxon>Metazoa</taxon>
        <taxon>Echinodermata</taxon>
        <taxon>Eleutherozoa</taxon>
        <taxon>Echinozoa</taxon>
        <taxon>Holothuroidea</taxon>
        <taxon>Aspidochirotacea</taxon>
        <taxon>Aspidochirotida</taxon>
        <taxon>Holothuriidae</taxon>
        <taxon>Holothuria</taxon>
    </lineage>
</organism>
<evidence type="ECO:0000256" key="4">
    <source>
        <dbReference type="ARBA" id="ARBA00006692"/>
    </source>
</evidence>
<dbReference type="CDD" id="cd00063">
    <property type="entry name" value="FN3"/>
    <property type="match status" value="18"/>
</dbReference>
<keyword evidence="10" id="KW-0479">Metal-binding</keyword>
<feature type="compositionally biased region" description="Basic and acidic residues" evidence="22">
    <location>
        <begin position="696"/>
        <end position="718"/>
    </location>
</feature>
<sequence length="4982" mass="552031">MVRDSTPVFVQKPQLDQSEDGRVLTFTCKITGEPKPSFTWFLNDAPVKDGGRYFSQVKKEGDAYVVSLEIDDVSMEDAGSYKITAENSSGATSATIALKFGEEEEEDQEQQAAPEKGTAPSFTMKPKMSQSDDGSKLTIECELSADPRPDIEWTRNQTILKDGGRYKLRMKEDGNFYHLMLEITDVNEDDGGEFKIVAKNSLGTATNTIKLNFERPKGAPHFVVDPQIEQSDDGRLLTFHCELVADPKPELIWSKDDVTIKDGGRYKILIKQTGTSYDIKLQISDVSSEDAGEYKIYAANELGDSKSRITLNFETEEAPREPVPEIEIAAGNRPQFQGKPIMKQSEDGHEVSFECTVKADPEPQVSWIFNATQLIPNAGRFKITQVKKGADLYVLTLSMKNVTPDDGGTYVVLARNAAGEDQSIINLNFDIKPGSKEGAPTFIEKPNIKLEDNGRRILFEVKVMADPKPNFTWFFKDQEIKDSKRYRIRTRPQGKIYILVLEVNNATPAGDTGNYKVVAENEKGKASSAINVEFKQEGTRFSKKYNIASQISPVQVDFSSSPIQIEFEGLTNLQQREIEIVSTGPDQGELIIETTKTTTTTTTTTQVVEQLKDQDVMDGDSVVLRCRIEGPVQKYRWLKDGKEIKPSKDFVMSVDKDVYILKISEVFPEDTGDYSIVVDTPTGEVKSIAEVFVDEPAGKGKKPGDKKKPDEKKTRGQEPVEEGITVTSVGPDESAPPGVVVDEGITPTSVGGVESAPPGAPIDEPIGKTTTAGEEAGPPGIQLEIGALPSQEGPVEIEVSSQEIPSQQAAPQTAPQSTPRDKPKPGDKGAPSYLGAKPTPAQEGVEFEDGTPYFIESPMKSTCFEGQNVKVEAIISGNPYPTVQWYKGNDQIVDGDKFKIVAKENLGSHTLEVKKCTPSDSGIYACKLENELGREERVFSLVVNKKPPTDELDFRALLKHSDVQGSKPGKGPEDDEEFARRESKAVAPQWGVLQHSEMTERKKAEITNPLKDTKVNEKEGRLTLECGVKLEGVRPKWFKDGKPIEPSKKYRCLSSDRDAKLVVYDLAPGDKGNYEVQFEDLAKSACNVTIEPAFQTGKPKVDFVSLIKSQEVPEGQDAKFVCELSGDRMDIEWYHNDKKVMPRDSKCEIKRLGRRHTLYVKNCKAADAGEVSIKVGKSICRASLTVKSKPKILKELAPVSVVQGNPTEMECEISDMSGEVTWLKEGKPMVLDERIRAQNGDGGVRLLTIEKAEFDDAAEYTCKFMDLTTKAKLTVTEPPNFSSQMQPEVEVFAGEDAVFETEVDDPHAEVFWFQDGKHIPPDDKHEIVVDGNIRRLIVHDASPDDNGRFACALDAERFTFSNLAVQEKPSLVIPKDLQDVTVNAGDPVDFSFEIGGFPAPTVTWLKSGSPMEPSDRIQMVSMPNAATMLISRCQPDDSSEYTITVANKHGEETATVKVKVIDKPGKPETLKVSGYSETTVSLVWSAPTYDGNSPITNYVVEFRENKKGEDWQVADANVRKPEFTVPNLTEGKDYFFRVYAVNQVGSSEAIETPKPTTAKEPSEPPDQPNAPVVVAAEEGSITIEWEPPAFDGGRPITGYMIEKRETSSPRWSKATKQPVKGTDYTADDLIPGAEYEFRVSAVNKAGTGQPSEPSKATLARVPIDPADAPKQPEVSDITKDGCLLTWEKPAKDGGSPIKGYQVQKKNPDTGDWEKVNRVPIKDTQFKVPCKEGEEVELRVVAENEAGLSEPSESTPMFVAKDPEIPPTIELTCPEEVSIKSGAQIKVGAKYAGSPTPTVKWTFGGENLVSDERSKLRRGPNQLDFVRLDATRKDDGVYTITASNPFGEETKTVKVSVLSAPGPPKGPLEASEVCAESLVLTWQPPEDDGGLPITNYVIEKRDVMKPGWSIINDSTLDTTIKVTKLTPKSEYIFRVSAENNQGVSRPLESPRSVVAKNPYDEPGMPGVPEIVDFDNDFVELEWAAPDKDGGAKIDGYKIEMREPGSSRWTDALPDLAKGTSTRVPDLKEGKELEFRVTAVNKAGPGKPSKVSKPQLVKAKFAAPTLKMDQLKDIKVKAPLEFTIDVAFDGSPSPTVSWTLNGEPLVPSDNVKITNTETKTTVRVRESERADAGVYELTLSNDSGTTKGQCNVNVLGKPAAPEGPVVVSDVTAESCHLSWNPPADDGGSPITNYTVEKKPTDEDFWSKVSSFIMEPEFVVPKLKKGVEYEFRIRAENGHGAAGPNLVSEPVLAKNPYDEPSAPGEPKIISYDKDRCQLQWAEPESDGGSKIIGYTVERQDLRSNRWMKVNREPLPDTTFTVTKLTEGRQYRFRVYAENKAGPSAPSRESEMMTAKPEFEAPRMDKDSFALKDIQVRAGEPFTIKVPIVGSPAPTVQWEKDNKEIRTTDILTVETTEKETIVNNTKSARDDSGKYKITMENKVGTDTHTVKVTVVDKPTAPKGPIDCSDFTKESVRLTWREPEDDGGSPITGYTVEKRDAKKDNWTEAVRNTPNTSCVVSNLTYLKDYIFRVVAVNQYGTSEPLEGRATKIKLPFDEPDASTAPVVEAIDKGSATLAWSPPANDGGSPVTGYHVEMKSPGSKEWTRVNPFPIREPGYVVPNLKEGQEYQFRVLAENEAGEGKPSRSSEPVVAKDPILPADSPSRPSVDKVKKDSVALSWNKPVSDGGSKITDYIIEKKSPGGEFEPVMEVPARETKAVVPDLEEGENYEFRVRAKTEVGPGKPSSAVPVTAEDKPERPTLNVDGLKDLKVKGGEPFEIALPFTGVPKPEITWEINGVPVKEDGRVMIKTTSEVTTFKCDSAKRTENGRYTVTLKNPSGTESAKVKVVVLVEPDAPQGPLDVSDVTPTQANLSWRAPLVNPEDVENYVVEKCENGNWTKVSSAITGTTFKVRNLKEGGEYQFRVMAENQYGVSKPLTSEFVTAKHPFDAPGKPDPPQCSETTRTTITVNWKPPSNDGGNPVTHYILEKMVAPHGDWEPASRAPIRGTNYTVAKLKEGTEYQFRVKAVNDAGPGKPSDESEVFIAEPTPTKPRVTGDGRPKDVTAIAGEPFKVEIPFEASPAPEVTWTNEEDGTTLEPDDRVKFEEEPHVFTLKNSCAKPKDSGTYIVKLKNKAGEEEIKVNITVVDKPGAPVGPLEPSKVTAESLTLSWKPPESDGGSRVTNYVLEKRPDSSKTWTKVSSFIHQPTHNVAGLDEGVSYYFRVRAENKYGIGEPLENNVAIKAKDPYDPPDQPGKPTIKEIDRGYVALVWEPPENDGGAPILAYIVEKKDEENDWAQCNAFPVKDTNFSISNLKENIEVKFRVKAKNKAGISEPSKGSEFVLPVSQTTAPAAPGIPEAVNIGKDSVELEWTKPTSDGGAPIKGYKVEKRPVGETEWQPASKYPVRGTNFTADGLEPGVEYEFQVSAENDAGLSEPAVIASPVTPKEAKPKGTVPFFEKRLDAKMQGGEGNTFEMDVKISATPEPTVKWYHKGQEIMTGVRHRVRQNGDEYTLVFDSVNESDAGDYTCEATNALGTEKCRGKMTVVLTPKIKGTIDTQTVESGNPLKIKIPYRGQGDVTASIALEGQPIEEDDRIKTNVFDDYVQFVIRQADVGDDGVFKVTLSNQAGSDSVSFKVKVIAKPGSPRGPLNVDDVTDHTVTVSWKPPTYDGGCPVKSYVVERQEEGTTNWVTASSYVKETRFVIQGLKKGTPYVFRVSAENELGVGKPLEGKEPVFVKSPFDPPGAPGEPEVTEVGKDYVELMWSKPTFDGNCPIITYIIEKSEAGLERWVRVNRNNVTAFNYRVDNLIEDRVYEFRVSALNDAGQGPASEATMPTRIKDPHEVLKPRFTENLENVQTEEGRTAKFTCAFTGKPAPEIRFFKGQRELFNNDKISIHVEEDKATLTVSNVGDDDADEYSAELSNRGGRKYSRAQLVVKTSPKIRLPSKYEDEVTFFKGEFVKIKIPITGFPKPDSYWTKDGERLTSNVSTTARFSQITLENVTAADSGSYRVTAENEIGSDSATIRIKITDVPQPPENLRISDLSHESVTVTWTPPQDNGGTPVTGYLIEKADPGSDLFMRCATATETSCTVNFLSPNKEYHFRVRAENLIGASEPVEASHTITTPEPERKIKFQIEEEEESAAVQRSRTRRPADYDYLVDDSFKAVKARWKKGNAEDKYEILEELGKGPFGVVHRAVEKATGKNFAAKFINIEAKDKPLLKEEMEVMGCLQHPRLQRLHDAFDQDDDKVVLILDLLSGGDAFQRARDLGTLKEDEVRQYTKQVCEGLLHIHKVGYMHLNLKPQNILYETKKTDTLKIIDFGLAIKLDPDERAKIVQAKPGYSAPEVLTNDAVGFGTDMWTVGVIVYTLLSGIHPFEESADRIKNCDWSFDRSAFRDISEDAKDFISKLLVKSKDERMGAHDCLDHPWLKGSSKNYQARIDTSRHKAMVESEDWIEGEATLPIGRIAAYGAQRRRRPLSSDTVIFEARIDKKDAKPRFLKRPINMAQMEDRDIQFQCHVAAPVDSEITWYHNGQQIRQSVRHRLGYDKIFHNLHVMKVTEEDQGEYMVKAVNAYGETTHTMNVEVQQDPLKRRVALKPKYVAMPMPEKPRNRPEFTFNLRSRTVQEGSHVKLSCIVQAYPPAKLTWFFNGTEVSRADPDMKLEFSYGMGTLEIDRIMAEHMGKYTCIAHNEVGECMTECMIKVQVGREKAVPRGASRVSRTTKTKTEKFDEEFEEFKRHEDEDIAARKIQRGLKTMRSRSRTSEEGDTHEERHEEHHEERHHVESHDDFHEERHEKHHREEHHEVHEDGYHEERHVEHHEERHETSEDIDTSGGHQVEITDVTEESHEDHAIAEGAGEEGDLEGEVNEEISAVTTPHAGYKGPVVMVKPENQTIDEGQCAKFYCKLSEEADVVEWMLDDRIIEDGGRFKVFSEGPEYFMQIPMALAVDDGTYVFKARNSAGECKTCFSLFVRESEEGAADVNVEELLKSVE</sequence>
<feature type="region of interest" description="Disordered" evidence="22">
    <location>
        <begin position="1549"/>
        <end position="1568"/>
    </location>
</feature>
<feature type="domain" description="Fibronectin type-III" evidence="25">
    <location>
        <begin position="2850"/>
        <end position="2941"/>
    </location>
</feature>
<feature type="domain" description="Fibronectin type-III" evidence="25">
    <location>
        <begin position="2556"/>
        <end position="2651"/>
    </location>
</feature>
<dbReference type="FunFam" id="2.60.40.10:FF:000051">
    <property type="entry name" value="Uncharacterized protein, isoform J"/>
    <property type="match status" value="3"/>
</dbReference>
<keyword evidence="6" id="KW-0963">Cytoplasm</keyword>
<feature type="region of interest" description="Disordered" evidence="22">
    <location>
        <begin position="2733"/>
        <end position="2752"/>
    </location>
</feature>
<dbReference type="GO" id="GO:0060298">
    <property type="term" value="P:positive regulation of sarcomere organization"/>
    <property type="evidence" value="ECO:0007669"/>
    <property type="project" value="UniProtKB-ARBA"/>
</dbReference>
<dbReference type="GO" id="GO:0046872">
    <property type="term" value="F:metal ion binding"/>
    <property type="evidence" value="ECO:0007669"/>
    <property type="project" value="UniProtKB-KW"/>
</dbReference>
<dbReference type="PROSITE" id="PS50835">
    <property type="entry name" value="IG_LIKE"/>
    <property type="match status" value="22"/>
</dbReference>
<dbReference type="FunFam" id="2.60.40.10:FF:000160">
    <property type="entry name" value="Titin a"/>
    <property type="match status" value="1"/>
</dbReference>
<feature type="domain" description="Ig-like" evidence="24">
    <location>
        <begin position="3839"/>
        <end position="3927"/>
    </location>
</feature>
<feature type="region of interest" description="Disordered" evidence="22">
    <location>
        <begin position="1687"/>
        <end position="1713"/>
    </location>
</feature>
<dbReference type="GO" id="GO:0004674">
    <property type="term" value="F:protein serine/threonine kinase activity"/>
    <property type="evidence" value="ECO:0007669"/>
    <property type="project" value="UniProtKB-KW"/>
</dbReference>
<dbReference type="Pfam" id="PF07679">
    <property type="entry name" value="I-set"/>
    <property type="match status" value="24"/>
</dbReference>
<feature type="compositionally biased region" description="Basic residues" evidence="22">
    <location>
        <begin position="4739"/>
        <end position="4751"/>
    </location>
</feature>
<feature type="domain" description="Ig-like" evidence="24">
    <location>
        <begin position="1099"/>
        <end position="1185"/>
    </location>
</feature>
<feature type="region of interest" description="Disordered" evidence="22">
    <location>
        <begin position="2632"/>
        <end position="2665"/>
    </location>
</feature>
<dbReference type="PRINTS" id="PR00014">
    <property type="entry name" value="FNTYPEIII"/>
</dbReference>
<dbReference type="InterPro" id="IPR013783">
    <property type="entry name" value="Ig-like_fold"/>
</dbReference>
<feature type="domain" description="Ig-like" evidence="24">
    <location>
        <begin position="220"/>
        <end position="312"/>
    </location>
</feature>
<dbReference type="InterPro" id="IPR003599">
    <property type="entry name" value="Ig_sub"/>
</dbReference>
<dbReference type="FunFam" id="2.60.40.10:FF:000032">
    <property type="entry name" value="palladin isoform X1"/>
    <property type="match status" value="3"/>
</dbReference>
<evidence type="ECO:0000256" key="9">
    <source>
        <dbReference type="ARBA" id="ARBA00022679"/>
    </source>
</evidence>
<dbReference type="GO" id="GO:0031674">
    <property type="term" value="C:I band"/>
    <property type="evidence" value="ECO:0007669"/>
    <property type="project" value="UniProtKB-ARBA"/>
</dbReference>
<dbReference type="Proteomes" id="UP001152320">
    <property type="component" value="Chromosome 22"/>
</dbReference>
<keyword evidence="18" id="KW-0539">Nucleus</keyword>
<comment type="similarity">
    <text evidence="4">Belongs to the protein kinase superfamily. CAMK Ser/Thr protein kinase family.</text>
</comment>
<dbReference type="FunFam" id="2.60.40.10:FF:001238">
    <property type="entry name" value="Sallimus, isoform P"/>
    <property type="match status" value="1"/>
</dbReference>
<proteinExistence type="inferred from homology"/>
<dbReference type="Gene3D" id="2.60.40.10">
    <property type="entry name" value="Immunoglobulins"/>
    <property type="match status" value="42"/>
</dbReference>
<keyword evidence="27" id="KW-1185">Reference proteome</keyword>
<feature type="domain" description="Ig-like" evidence="24">
    <location>
        <begin position="1369"/>
        <end position="1459"/>
    </location>
</feature>
<keyword evidence="8" id="KW-0597">Phosphoprotein</keyword>
<dbReference type="GO" id="GO:0031672">
    <property type="term" value="C:A band"/>
    <property type="evidence" value="ECO:0007669"/>
    <property type="project" value="UniProtKB-ARBA"/>
</dbReference>
<evidence type="ECO:0000256" key="5">
    <source>
        <dbReference type="ARBA" id="ARBA00012513"/>
    </source>
</evidence>
<keyword evidence="7" id="KW-0723">Serine/threonine-protein kinase</keyword>
<dbReference type="FunFam" id="2.60.40.10:FF:000031">
    <property type="entry name" value="Myosin-binding protein C, slow type"/>
    <property type="match status" value="3"/>
</dbReference>
<feature type="domain" description="Ig-like" evidence="24">
    <location>
        <begin position="2358"/>
        <end position="2449"/>
    </location>
</feature>
<feature type="domain" description="Ig-like" evidence="24">
    <location>
        <begin position="120"/>
        <end position="212"/>
    </location>
</feature>
<dbReference type="FunFam" id="2.60.40.10:FF:000345">
    <property type="entry name" value="Muscle M-line assembly protein unc-89"/>
    <property type="match status" value="1"/>
</dbReference>
<feature type="domain" description="Fibronectin type-III" evidence="25">
    <location>
        <begin position="2158"/>
        <end position="2253"/>
    </location>
</feature>
<dbReference type="GO" id="GO:0045989">
    <property type="term" value="P:positive regulation of striated muscle contraction"/>
    <property type="evidence" value="ECO:0007669"/>
    <property type="project" value="UniProtKB-ARBA"/>
</dbReference>
<dbReference type="FunFam" id="2.60.40.10:FF:000107">
    <property type="entry name" value="Myosin, light chain kinase a"/>
    <property type="match status" value="2"/>
</dbReference>
<dbReference type="EC" id="2.7.11.1" evidence="5"/>
<feature type="domain" description="Ig-like" evidence="24">
    <location>
        <begin position="2062"/>
        <end position="2151"/>
    </location>
</feature>
<dbReference type="PANTHER" id="PTHR14340">
    <property type="entry name" value="MICROFIBRIL-ASSOCIATED GLYCOPROTEIN 3"/>
    <property type="match status" value="1"/>
</dbReference>
<accession>A0A9Q0YHM0</accession>
<dbReference type="FunFam" id="2.60.40.10:FF:000127">
    <property type="entry name" value="titin isoform X1"/>
    <property type="match status" value="8"/>
</dbReference>
<keyword evidence="9" id="KW-0808">Transferase</keyword>
<comment type="cofactor">
    <cofactor evidence="1">
        <name>Mg(2+)</name>
        <dbReference type="ChEBI" id="CHEBI:18420"/>
    </cofactor>
</comment>
<dbReference type="FunFam" id="2.60.40.10:FF:000425">
    <property type="entry name" value="Myosin light chain kinase"/>
    <property type="match status" value="1"/>
</dbReference>
<dbReference type="GO" id="GO:0005634">
    <property type="term" value="C:nucleus"/>
    <property type="evidence" value="ECO:0007669"/>
    <property type="project" value="UniProtKB-SubCell"/>
</dbReference>
<dbReference type="InterPro" id="IPR000719">
    <property type="entry name" value="Prot_kinase_dom"/>
</dbReference>
<feature type="domain" description="Ig-like" evidence="24">
    <location>
        <begin position="4604"/>
        <end position="4688"/>
    </location>
</feature>
<feature type="domain" description="Ig-like" evidence="24">
    <location>
        <begin position="4874"/>
        <end position="4950"/>
    </location>
</feature>
<keyword evidence="19" id="KW-0393">Immunoglobulin domain</keyword>
<evidence type="ECO:0000259" key="23">
    <source>
        <dbReference type="PROSITE" id="PS50011"/>
    </source>
</evidence>
<feature type="domain" description="Fibronectin type-III" evidence="25">
    <location>
        <begin position="1668"/>
        <end position="1762"/>
    </location>
</feature>
<feature type="domain" description="Fibronectin type-III" evidence="25">
    <location>
        <begin position="1567"/>
        <end position="1661"/>
    </location>
</feature>
<feature type="domain" description="Ig-like" evidence="24">
    <location>
        <begin position="1279"/>
        <end position="1361"/>
    </location>
</feature>
<feature type="region of interest" description="Disordered" evidence="22">
    <location>
        <begin position="4739"/>
        <end position="4824"/>
    </location>
</feature>
<feature type="domain" description="Fibronectin type-III" evidence="25">
    <location>
        <begin position="2259"/>
        <end position="2353"/>
    </location>
</feature>
<dbReference type="Pfam" id="PF00069">
    <property type="entry name" value="Pkinase"/>
    <property type="match status" value="1"/>
</dbReference>
<feature type="domain" description="Ig-like" evidence="24">
    <location>
        <begin position="4487"/>
        <end position="4575"/>
    </location>
</feature>
<feature type="domain" description="Fibronectin type-III" evidence="25">
    <location>
        <begin position="2456"/>
        <end position="2550"/>
    </location>
</feature>
<evidence type="ECO:0000256" key="2">
    <source>
        <dbReference type="ARBA" id="ARBA00004123"/>
    </source>
</evidence>
<feature type="domain" description="Protein kinase" evidence="23">
    <location>
        <begin position="4171"/>
        <end position="4420"/>
    </location>
</feature>
<protein>
    <recommendedName>
        <fullName evidence="5">non-specific serine/threonine protein kinase</fullName>
        <ecNumber evidence="5">2.7.11.1</ecNumber>
    </recommendedName>
</protein>
<feature type="domain" description="Fibronectin type-III" evidence="25">
    <location>
        <begin position="2947"/>
        <end position="3041"/>
    </location>
</feature>
<dbReference type="InterPro" id="IPR013098">
    <property type="entry name" value="Ig_I-set"/>
</dbReference>
<dbReference type="SUPFAM" id="SSF56112">
    <property type="entry name" value="Protein kinase-like (PK-like)"/>
    <property type="match status" value="1"/>
</dbReference>
<dbReference type="SMART" id="SM00060">
    <property type="entry name" value="FN3"/>
    <property type="match status" value="18"/>
</dbReference>
<feature type="domain" description="Fibronectin type-III" evidence="25">
    <location>
        <begin position="3638"/>
        <end position="3732"/>
    </location>
</feature>
<feature type="compositionally biased region" description="Basic and acidic residues" evidence="22">
    <location>
        <begin position="4792"/>
        <end position="4817"/>
    </location>
</feature>
<feature type="domain" description="Ig-like" evidence="24">
    <location>
        <begin position="1190"/>
        <end position="1274"/>
    </location>
</feature>
<feature type="region of interest" description="Disordered" evidence="22">
    <location>
        <begin position="694"/>
        <end position="845"/>
    </location>
</feature>
<dbReference type="GO" id="GO:0008092">
    <property type="term" value="F:cytoskeletal protein binding"/>
    <property type="evidence" value="ECO:0007669"/>
    <property type="project" value="UniProtKB-ARBA"/>
</dbReference>
<evidence type="ECO:0000256" key="11">
    <source>
        <dbReference type="ARBA" id="ARBA00022737"/>
    </source>
</evidence>
<feature type="domain" description="Fibronectin type-III" evidence="25">
    <location>
        <begin position="3146"/>
        <end position="3240"/>
    </location>
</feature>
<evidence type="ECO:0000256" key="16">
    <source>
        <dbReference type="ARBA" id="ARBA00023054"/>
    </source>
</evidence>
<feature type="domain" description="Ig-like" evidence="24">
    <location>
        <begin position="2754"/>
        <end position="2843"/>
    </location>
</feature>
<evidence type="ECO:0000256" key="22">
    <source>
        <dbReference type="SAM" id="MobiDB-lite"/>
    </source>
</evidence>
<dbReference type="CDD" id="cd05748">
    <property type="entry name" value="Ig_Titin_like"/>
    <property type="match status" value="2"/>
</dbReference>
<feature type="domain" description="Fibronectin type-III" evidence="25">
    <location>
        <begin position="1963"/>
        <end position="2058"/>
    </location>
</feature>
<evidence type="ECO:0000256" key="21">
    <source>
        <dbReference type="ARBA" id="ARBA00048679"/>
    </source>
</evidence>
<dbReference type="SMART" id="SM00408">
    <property type="entry name" value="IGc2"/>
    <property type="match status" value="19"/>
</dbReference>
<feature type="domain" description="Ig-like" evidence="24">
    <location>
        <begin position="988"/>
        <end position="1089"/>
    </location>
</feature>
<reference evidence="26" key="1">
    <citation type="submission" date="2021-10" db="EMBL/GenBank/DDBJ databases">
        <title>Tropical sea cucumber genome reveals ecological adaptation and Cuvierian tubules defense mechanism.</title>
        <authorList>
            <person name="Chen T."/>
        </authorList>
    </citation>
    <scope>NUCLEOTIDE SEQUENCE</scope>
    <source>
        <strain evidence="26">Nanhai2018</strain>
        <tissue evidence="26">Muscle</tissue>
    </source>
</reference>
<feature type="domain" description="Fibronectin type-III" evidence="25">
    <location>
        <begin position="1466"/>
        <end position="1561"/>
    </location>
</feature>
<feature type="region of interest" description="Disordered" evidence="22">
    <location>
        <begin position="961"/>
        <end position="982"/>
    </location>
</feature>
<feature type="domain" description="Fibronectin type-III" evidence="25">
    <location>
        <begin position="1863"/>
        <end position="1957"/>
    </location>
</feature>
<dbReference type="PROSITE" id="PS50853">
    <property type="entry name" value="FN3"/>
    <property type="match status" value="18"/>
</dbReference>
<evidence type="ECO:0000256" key="15">
    <source>
        <dbReference type="ARBA" id="ARBA00022860"/>
    </source>
</evidence>
<feature type="domain" description="Fibronectin type-III" evidence="25">
    <location>
        <begin position="2657"/>
        <end position="2750"/>
    </location>
</feature>
<dbReference type="InterPro" id="IPR007110">
    <property type="entry name" value="Ig-like_dom"/>
</dbReference>
<evidence type="ECO:0000256" key="3">
    <source>
        <dbReference type="ARBA" id="ARBA00004657"/>
    </source>
</evidence>
<dbReference type="Gene3D" id="3.30.200.20">
    <property type="entry name" value="Phosphorylase Kinase, domain 1"/>
    <property type="match status" value="1"/>
</dbReference>
<keyword evidence="17" id="KW-1015">Disulfide bond</keyword>
<evidence type="ECO:0000256" key="19">
    <source>
        <dbReference type="ARBA" id="ARBA00023319"/>
    </source>
</evidence>
<feature type="domain" description="Ig-like" evidence="24">
    <location>
        <begin position="1766"/>
        <end position="1855"/>
    </location>
</feature>
<evidence type="ECO:0000256" key="20">
    <source>
        <dbReference type="ARBA" id="ARBA00047899"/>
    </source>
</evidence>
<evidence type="ECO:0000313" key="26">
    <source>
        <dbReference type="EMBL" id="KAJ8020699.1"/>
    </source>
</evidence>
<comment type="catalytic activity">
    <reaction evidence="20">
        <text>L-threonyl-[protein] + ATP = O-phospho-L-threonyl-[protein] + ADP + H(+)</text>
        <dbReference type="Rhea" id="RHEA:46608"/>
        <dbReference type="Rhea" id="RHEA-COMP:11060"/>
        <dbReference type="Rhea" id="RHEA-COMP:11605"/>
        <dbReference type="ChEBI" id="CHEBI:15378"/>
        <dbReference type="ChEBI" id="CHEBI:30013"/>
        <dbReference type="ChEBI" id="CHEBI:30616"/>
        <dbReference type="ChEBI" id="CHEBI:61977"/>
        <dbReference type="ChEBI" id="CHEBI:456216"/>
        <dbReference type="EC" id="2.7.11.1"/>
    </reaction>
</comment>
<dbReference type="FunFam" id="2.60.40.10:FF:000003">
    <property type="entry name" value="Titin isoform E"/>
    <property type="match status" value="4"/>
</dbReference>
<dbReference type="InterPro" id="IPR003598">
    <property type="entry name" value="Ig_sub2"/>
</dbReference>
<feature type="domain" description="Ig-like" evidence="24">
    <location>
        <begin position="3429"/>
        <end position="3537"/>
    </location>
</feature>
<dbReference type="PANTHER" id="PTHR14340:SF9">
    <property type="entry name" value="FIBRONECTIN TYPE-III DOMAIN-CONTAINING PROTEIN"/>
    <property type="match status" value="1"/>
</dbReference>
<feature type="domain" description="Ig-like" evidence="24">
    <location>
        <begin position="605"/>
        <end position="689"/>
    </location>
</feature>
<dbReference type="GO" id="GO:0005524">
    <property type="term" value="F:ATP binding"/>
    <property type="evidence" value="ECO:0007669"/>
    <property type="project" value="InterPro"/>
</dbReference>
<comment type="caution">
    <text evidence="26">The sequence shown here is derived from an EMBL/GenBank/DDBJ whole genome shotgun (WGS) entry which is preliminary data.</text>
</comment>
<feature type="domain" description="Ig-like" evidence="24">
    <location>
        <begin position="852"/>
        <end position="940"/>
    </location>
</feature>
<evidence type="ECO:0000259" key="25">
    <source>
        <dbReference type="PROSITE" id="PS50853"/>
    </source>
</evidence>
<feature type="region of interest" description="Disordered" evidence="22">
    <location>
        <begin position="102"/>
        <end position="134"/>
    </location>
</feature>
<dbReference type="SMART" id="SM00409">
    <property type="entry name" value="IG"/>
    <property type="match status" value="24"/>
</dbReference>
<keyword evidence="14" id="KW-0460">Magnesium</keyword>
<evidence type="ECO:0000256" key="10">
    <source>
        <dbReference type="ARBA" id="ARBA00022723"/>
    </source>
</evidence>
<keyword evidence="15" id="KW-0112">Calmodulin-binding</keyword>
<feature type="compositionally biased region" description="Low complexity" evidence="22">
    <location>
        <begin position="805"/>
        <end position="818"/>
    </location>
</feature>
<feature type="domain" description="Ig-like" evidence="24">
    <location>
        <begin position="334"/>
        <end position="428"/>
    </location>
</feature>
<evidence type="ECO:0000256" key="1">
    <source>
        <dbReference type="ARBA" id="ARBA00001946"/>
    </source>
</evidence>
<dbReference type="PROSITE" id="PS50011">
    <property type="entry name" value="PROTEIN_KINASE_DOM"/>
    <property type="match status" value="1"/>
</dbReference>
<dbReference type="Pfam" id="PF00041">
    <property type="entry name" value="fn3"/>
    <property type="match status" value="18"/>
</dbReference>
<feature type="domain" description="Fibronectin type-III" evidence="25">
    <location>
        <begin position="3246"/>
        <end position="3339"/>
    </location>
</feature>
<evidence type="ECO:0000256" key="7">
    <source>
        <dbReference type="ARBA" id="ARBA00022527"/>
    </source>
</evidence>
<evidence type="ECO:0000256" key="17">
    <source>
        <dbReference type="ARBA" id="ARBA00023157"/>
    </source>
</evidence>
<name>A0A9Q0YHM0_HOLLE</name>
<feature type="domain" description="Ig-like" evidence="24">
    <location>
        <begin position="7"/>
        <end position="97"/>
    </location>
</feature>
<dbReference type="InterPro" id="IPR036116">
    <property type="entry name" value="FN3_sf"/>
</dbReference>
<comment type="subcellular location">
    <subcellularLocation>
        <location evidence="3">Cytoplasm</location>
        <location evidence="3">Myofibril</location>
    </subcellularLocation>
    <subcellularLocation>
        <location evidence="2">Nucleus</location>
    </subcellularLocation>
</comment>
<evidence type="ECO:0000256" key="6">
    <source>
        <dbReference type="ARBA" id="ARBA00022490"/>
    </source>
</evidence>
<evidence type="ECO:0000256" key="13">
    <source>
        <dbReference type="ARBA" id="ARBA00022837"/>
    </source>
</evidence>
<feature type="domain" description="Fibronectin type-III" evidence="25">
    <location>
        <begin position="4026"/>
        <end position="4119"/>
    </location>
</feature>
<dbReference type="EMBL" id="JAIZAY010000022">
    <property type="protein sequence ID" value="KAJ8020699.1"/>
    <property type="molecule type" value="Genomic_DNA"/>
</dbReference>
<evidence type="ECO:0000256" key="18">
    <source>
        <dbReference type="ARBA" id="ARBA00023242"/>
    </source>
</evidence>
<dbReference type="InterPro" id="IPR011009">
    <property type="entry name" value="Kinase-like_dom_sf"/>
</dbReference>
<dbReference type="OrthoDB" id="504170at2759"/>
<dbReference type="InterPro" id="IPR036179">
    <property type="entry name" value="Ig-like_dom_sf"/>
</dbReference>
<dbReference type="FunFam" id="2.60.40.10:FF:000097">
    <property type="entry name" value="Bent, isoform F"/>
    <property type="match status" value="2"/>
</dbReference>
<dbReference type="InterPro" id="IPR003961">
    <property type="entry name" value="FN3_dom"/>
</dbReference>
<keyword evidence="12" id="KW-0418">Kinase</keyword>
<feature type="domain" description="Fibronectin type-III" evidence="25">
    <location>
        <begin position="3738"/>
        <end position="3833"/>
    </location>
</feature>
<evidence type="ECO:0000313" key="27">
    <source>
        <dbReference type="Proteomes" id="UP001152320"/>
    </source>
</evidence>
<dbReference type="FunFam" id="2.60.40.10:FF:000056">
    <property type="entry name" value="twitchin isoform X4"/>
    <property type="match status" value="3"/>
</dbReference>
<feature type="domain" description="Ig-like" evidence="24">
    <location>
        <begin position="3046"/>
        <end position="3138"/>
    </location>
</feature>
<evidence type="ECO:0000256" key="8">
    <source>
        <dbReference type="ARBA" id="ARBA00022553"/>
    </source>
</evidence>
<keyword evidence="16" id="KW-0175">Coiled coil</keyword>
<dbReference type="Gene3D" id="1.10.510.10">
    <property type="entry name" value="Transferase(Phosphotransferase) domain 1"/>
    <property type="match status" value="1"/>
</dbReference>
<evidence type="ECO:0000256" key="14">
    <source>
        <dbReference type="ARBA" id="ARBA00022842"/>
    </source>
</evidence>
<dbReference type="FunFam" id="2.60.40.10:FF:000012">
    <property type="entry name" value="titin isoform X1"/>
    <property type="match status" value="1"/>
</dbReference>
<dbReference type="FunFam" id="2.60.40.10:FF:000080">
    <property type="entry name" value="Myosin light chain kinase, smooth muscle"/>
    <property type="match status" value="2"/>
</dbReference>
<evidence type="ECO:0000256" key="12">
    <source>
        <dbReference type="ARBA" id="ARBA00022777"/>
    </source>
</evidence>
<feature type="domain" description="Ig-like" evidence="24">
    <location>
        <begin position="3932"/>
        <end position="4021"/>
    </location>
</feature>
<keyword evidence="11" id="KW-0677">Repeat</keyword>
<dbReference type="SUPFAM" id="SSF49265">
    <property type="entry name" value="Fibronectin type III"/>
    <property type="match status" value="11"/>
</dbReference>